<evidence type="ECO:0000256" key="1">
    <source>
        <dbReference type="SAM" id="MobiDB-lite"/>
    </source>
</evidence>
<evidence type="ECO:0000313" key="2">
    <source>
        <dbReference type="EMBL" id="CDS14469.1"/>
    </source>
</evidence>
<dbReference type="GO" id="GO:0005634">
    <property type="term" value="C:nucleus"/>
    <property type="evidence" value="ECO:0007669"/>
    <property type="project" value="TreeGrafter"/>
</dbReference>
<reference evidence="2" key="1">
    <citation type="journal article" date="2014" name="Genome Announc.">
        <title>De novo whole-genome sequence and genome annotation of Lichtheimia ramosa.</title>
        <authorList>
            <person name="Linde J."/>
            <person name="Schwartze V."/>
            <person name="Binder U."/>
            <person name="Lass-Florl C."/>
            <person name="Voigt K."/>
            <person name="Horn F."/>
        </authorList>
    </citation>
    <scope>NUCLEOTIDE SEQUENCE</scope>
    <source>
        <strain evidence="2">JMRC FSU:6197</strain>
    </source>
</reference>
<feature type="compositionally biased region" description="Basic and acidic residues" evidence="1">
    <location>
        <begin position="37"/>
        <end position="63"/>
    </location>
</feature>
<feature type="region of interest" description="Disordered" evidence="1">
    <location>
        <begin position="1"/>
        <end position="127"/>
    </location>
</feature>
<organism evidence="2">
    <name type="scientific">Lichtheimia ramosa</name>
    <dbReference type="NCBI Taxonomy" id="688394"/>
    <lineage>
        <taxon>Eukaryota</taxon>
        <taxon>Fungi</taxon>
        <taxon>Fungi incertae sedis</taxon>
        <taxon>Mucoromycota</taxon>
        <taxon>Mucoromycotina</taxon>
        <taxon>Mucoromycetes</taxon>
        <taxon>Mucorales</taxon>
        <taxon>Lichtheimiaceae</taxon>
        <taxon>Lichtheimia</taxon>
    </lineage>
</organism>
<feature type="compositionally biased region" description="Basic and acidic residues" evidence="1">
    <location>
        <begin position="155"/>
        <end position="176"/>
    </location>
</feature>
<dbReference type="AlphaFoldDB" id="A0A077X4R4"/>
<dbReference type="OrthoDB" id="5876637at2759"/>
<feature type="compositionally biased region" description="Basic residues" evidence="1">
    <location>
        <begin position="1"/>
        <end position="11"/>
    </location>
</feature>
<dbReference type="PANTHER" id="PTHR21838">
    <property type="entry name" value="COILED-COIL DOMAIN-CONTAINING PROTEIN 137"/>
    <property type="match status" value="1"/>
</dbReference>
<name>A0A077X4R4_9FUNG</name>
<protein>
    <submittedName>
        <fullName evidence="2">Uncharacterized protein</fullName>
    </submittedName>
</protein>
<dbReference type="EMBL" id="LK023386">
    <property type="protein sequence ID" value="CDS14469.1"/>
    <property type="molecule type" value="Genomic_DNA"/>
</dbReference>
<feature type="region of interest" description="Disordered" evidence="1">
    <location>
        <begin position="144"/>
        <end position="199"/>
    </location>
</feature>
<dbReference type="InterPro" id="IPR026680">
    <property type="entry name" value="CCDC137"/>
</dbReference>
<feature type="compositionally biased region" description="Basic and acidic residues" evidence="1">
    <location>
        <begin position="106"/>
        <end position="127"/>
    </location>
</feature>
<dbReference type="PANTHER" id="PTHR21838:SF2">
    <property type="entry name" value="COILED-COIL DOMAIN-CONTAINING PROTEIN 137"/>
    <property type="match status" value="1"/>
</dbReference>
<sequence length="223" mass="26324">MPHKRAKGPKRKQGEVDLPVDITQTDDTPKSFTRLMRYKDITEQRRKEKKEQQAKNKANKDKQQQPLKPFEGERLKDFTQRVEIEYQKQIKEAKPLSARKRRNREARKEKEREKKQRQLDKYGGRDFDDLRDNVKFGEVADAPPVFNKLPKARGRGKETLEAKTRQVTKDEERMEQTKASNKRKLQNMSMAARQQLDNERDRAIEMYRAKKAKKMAASGLTPI</sequence>
<gene>
    <name evidence="2" type="ORF">LRAMOSA06638</name>
</gene>
<accession>A0A077X4R4</accession>
<proteinExistence type="predicted"/>
<feature type="compositionally biased region" description="Basic and acidic residues" evidence="1">
    <location>
        <begin position="70"/>
        <end position="94"/>
    </location>
</feature>